<dbReference type="InterPro" id="IPR036866">
    <property type="entry name" value="RibonucZ/Hydroxyglut_hydro"/>
</dbReference>
<dbReference type="EMBL" id="MU150318">
    <property type="protein sequence ID" value="KAF9459357.1"/>
    <property type="molecule type" value="Genomic_DNA"/>
</dbReference>
<reference evidence="1" key="1">
    <citation type="submission" date="2020-11" db="EMBL/GenBank/DDBJ databases">
        <authorList>
            <consortium name="DOE Joint Genome Institute"/>
            <person name="Ahrendt S."/>
            <person name="Riley R."/>
            <person name="Andreopoulos W."/>
            <person name="Labutti K."/>
            <person name="Pangilinan J."/>
            <person name="Ruiz-Duenas F.J."/>
            <person name="Barrasa J.M."/>
            <person name="Sanchez-Garcia M."/>
            <person name="Camarero S."/>
            <person name="Miyauchi S."/>
            <person name="Serrano A."/>
            <person name="Linde D."/>
            <person name="Babiker R."/>
            <person name="Drula E."/>
            <person name="Ayuso-Fernandez I."/>
            <person name="Pacheco R."/>
            <person name="Padilla G."/>
            <person name="Ferreira P."/>
            <person name="Barriuso J."/>
            <person name="Kellner H."/>
            <person name="Castanera R."/>
            <person name="Alfaro M."/>
            <person name="Ramirez L."/>
            <person name="Pisabarro A.G."/>
            <person name="Kuo A."/>
            <person name="Tritt A."/>
            <person name="Lipzen A."/>
            <person name="He G."/>
            <person name="Yan M."/>
            <person name="Ng V."/>
            <person name="Cullen D."/>
            <person name="Martin F."/>
            <person name="Rosso M.-N."/>
            <person name="Henrissat B."/>
            <person name="Hibbett D."/>
            <person name="Martinez A.T."/>
            <person name="Grigoriev I.V."/>
        </authorList>
    </citation>
    <scope>NUCLEOTIDE SEQUENCE</scope>
    <source>
        <strain evidence="1">CBS 247.69</strain>
    </source>
</reference>
<dbReference type="Gene3D" id="3.60.15.10">
    <property type="entry name" value="Ribonuclease Z/Hydroxyacylglutathione hydrolase-like"/>
    <property type="match status" value="1"/>
</dbReference>
<dbReference type="GO" id="GO:1902660">
    <property type="term" value="P:negative regulation of glucose mediated signaling pathway"/>
    <property type="evidence" value="ECO:0007669"/>
    <property type="project" value="TreeGrafter"/>
</dbReference>
<dbReference type="PANTHER" id="PTHR28283:SF1">
    <property type="entry name" value="3',5'-CYCLIC-NUCLEOTIDE PHOSPHODIESTERASE 1"/>
    <property type="match status" value="1"/>
</dbReference>
<dbReference type="GO" id="GO:0004115">
    <property type="term" value="F:3',5'-cyclic-AMP phosphodiesterase activity"/>
    <property type="evidence" value="ECO:0007669"/>
    <property type="project" value="InterPro"/>
</dbReference>
<sequence length="352" mass="39227">MPTFDMVVVGAGGGPDETNLSAYLFKPSETTWKEGLLALEAGSAQGALTKLLTHDPFLFGSPSDSQPQVYSAAEIYSFVHCFLITHAHLDHVNGLVISAGSLGGTRKRVFATRQTLDDLESVFSDRIWPNLASWNEGDEDYKLLYSTLPTDNKYKKVYPDVSVRTIPINHGCNTAGVYQSAAFFIRHDTHNREFLFFGDVEPDTVASKPQTIHVWRTAASKIPQKLSTIFIECSWPSGRPDDLLYGHLNPEHLLDELMVLAAEIVKFRRGEKTGLSTRPLRKKHKRNPVSDEELRGALDGVCVYVTHCKDNMTGNFDKPMRNIIVPQVRTLVEERGLGAQILAAEQGMRIQI</sequence>
<dbReference type="SUPFAM" id="SSF56281">
    <property type="entry name" value="Metallo-hydrolase/oxidoreductase"/>
    <property type="match status" value="1"/>
</dbReference>
<protein>
    <submittedName>
        <fullName evidence="1">Cyclic-AMP phosphodiesterase</fullName>
    </submittedName>
</protein>
<dbReference type="Proteomes" id="UP000807353">
    <property type="component" value="Unassembled WGS sequence"/>
</dbReference>
<dbReference type="PANTHER" id="PTHR28283">
    <property type="entry name" value="3',5'-CYCLIC-NUCLEOTIDE PHOSPHODIESTERASE 1"/>
    <property type="match status" value="1"/>
</dbReference>
<dbReference type="GO" id="GO:0006198">
    <property type="term" value="P:cAMP catabolic process"/>
    <property type="evidence" value="ECO:0007669"/>
    <property type="project" value="InterPro"/>
</dbReference>
<dbReference type="Pfam" id="PF02112">
    <property type="entry name" value="PDEase_II"/>
    <property type="match status" value="1"/>
</dbReference>
<dbReference type="GO" id="GO:0047555">
    <property type="term" value="F:3',5'-cyclic-GMP phosphodiesterase activity"/>
    <property type="evidence" value="ECO:0007669"/>
    <property type="project" value="TreeGrafter"/>
</dbReference>
<evidence type="ECO:0000313" key="2">
    <source>
        <dbReference type="Proteomes" id="UP000807353"/>
    </source>
</evidence>
<comment type="caution">
    <text evidence="1">The sequence shown here is derived from an EMBL/GenBank/DDBJ whole genome shotgun (WGS) entry which is preliminary data.</text>
</comment>
<keyword evidence="2" id="KW-1185">Reference proteome</keyword>
<organism evidence="1 2">
    <name type="scientific">Collybia nuda</name>
    <dbReference type="NCBI Taxonomy" id="64659"/>
    <lineage>
        <taxon>Eukaryota</taxon>
        <taxon>Fungi</taxon>
        <taxon>Dikarya</taxon>
        <taxon>Basidiomycota</taxon>
        <taxon>Agaricomycotina</taxon>
        <taxon>Agaricomycetes</taxon>
        <taxon>Agaricomycetidae</taxon>
        <taxon>Agaricales</taxon>
        <taxon>Tricholomatineae</taxon>
        <taxon>Clitocybaceae</taxon>
        <taxon>Collybia</taxon>
    </lineage>
</organism>
<dbReference type="InterPro" id="IPR000396">
    <property type="entry name" value="Pdiesterase2"/>
</dbReference>
<gene>
    <name evidence="1" type="ORF">BDZ94DRAFT_1268465</name>
</gene>
<dbReference type="AlphaFoldDB" id="A0A9P5XZB4"/>
<evidence type="ECO:0000313" key="1">
    <source>
        <dbReference type="EMBL" id="KAF9459357.1"/>
    </source>
</evidence>
<proteinExistence type="predicted"/>
<dbReference type="PRINTS" id="PR00388">
    <property type="entry name" value="PDIESTERASE2"/>
</dbReference>
<accession>A0A9P5XZB4</accession>
<name>A0A9P5XZB4_9AGAR</name>
<dbReference type="CDD" id="cd07735">
    <property type="entry name" value="class_II_PDE_MBL-fold"/>
    <property type="match status" value="1"/>
</dbReference>
<dbReference type="OrthoDB" id="258495at2759"/>